<name>A0A6I6K3S6_9BACT</name>
<dbReference type="EMBL" id="CP046401">
    <property type="protein sequence ID" value="QGY48030.1"/>
    <property type="molecule type" value="Genomic_DNA"/>
</dbReference>
<organism evidence="5 6">
    <name type="scientific">Maribellus comscasis</name>
    <dbReference type="NCBI Taxonomy" id="2681766"/>
    <lineage>
        <taxon>Bacteria</taxon>
        <taxon>Pseudomonadati</taxon>
        <taxon>Bacteroidota</taxon>
        <taxon>Bacteroidia</taxon>
        <taxon>Marinilabiliales</taxon>
        <taxon>Prolixibacteraceae</taxon>
        <taxon>Maribellus</taxon>
    </lineage>
</organism>
<dbReference type="PANTHER" id="PTHR43280:SF32">
    <property type="entry name" value="TRANSCRIPTIONAL REGULATORY PROTEIN"/>
    <property type="match status" value="1"/>
</dbReference>
<dbReference type="InterPro" id="IPR014710">
    <property type="entry name" value="RmlC-like_jellyroll"/>
</dbReference>
<dbReference type="InterPro" id="IPR037923">
    <property type="entry name" value="HTH-like"/>
</dbReference>
<dbReference type="PROSITE" id="PS01124">
    <property type="entry name" value="HTH_ARAC_FAMILY_2"/>
    <property type="match status" value="1"/>
</dbReference>
<dbReference type="SUPFAM" id="SSF46689">
    <property type="entry name" value="Homeodomain-like"/>
    <property type="match status" value="1"/>
</dbReference>
<dbReference type="SMART" id="SM00342">
    <property type="entry name" value="HTH_ARAC"/>
    <property type="match status" value="1"/>
</dbReference>
<dbReference type="Proteomes" id="UP000428260">
    <property type="component" value="Chromosome"/>
</dbReference>
<evidence type="ECO:0000256" key="3">
    <source>
        <dbReference type="ARBA" id="ARBA00023163"/>
    </source>
</evidence>
<evidence type="ECO:0000256" key="1">
    <source>
        <dbReference type="ARBA" id="ARBA00023015"/>
    </source>
</evidence>
<evidence type="ECO:0000313" key="5">
    <source>
        <dbReference type="EMBL" id="QGY48030.1"/>
    </source>
</evidence>
<dbReference type="AlphaFoldDB" id="A0A6I6K3S6"/>
<dbReference type="KEGG" id="mcos:GM418_03000"/>
<evidence type="ECO:0000313" key="6">
    <source>
        <dbReference type="Proteomes" id="UP000428260"/>
    </source>
</evidence>
<keyword evidence="6" id="KW-1185">Reference proteome</keyword>
<dbReference type="Gene3D" id="2.60.120.10">
    <property type="entry name" value="Jelly Rolls"/>
    <property type="match status" value="1"/>
</dbReference>
<reference evidence="5 6" key="1">
    <citation type="submission" date="2019-11" db="EMBL/GenBank/DDBJ databases">
        <authorList>
            <person name="Zheng R.K."/>
            <person name="Sun C.M."/>
        </authorList>
    </citation>
    <scope>NUCLEOTIDE SEQUENCE [LARGE SCALE GENOMIC DNA]</scope>
    <source>
        <strain evidence="5 6">WC007</strain>
    </source>
</reference>
<dbReference type="InterPro" id="IPR009057">
    <property type="entry name" value="Homeodomain-like_sf"/>
</dbReference>
<dbReference type="Gene3D" id="1.10.10.60">
    <property type="entry name" value="Homeodomain-like"/>
    <property type="match status" value="1"/>
</dbReference>
<dbReference type="Pfam" id="PF02311">
    <property type="entry name" value="AraC_binding"/>
    <property type="match status" value="1"/>
</dbReference>
<keyword evidence="3" id="KW-0804">Transcription</keyword>
<gene>
    <name evidence="5" type="ORF">GM418_03000</name>
</gene>
<feature type="domain" description="HTH araC/xylS-type" evidence="4">
    <location>
        <begin position="189"/>
        <end position="287"/>
    </location>
</feature>
<sequence>MEESIKTYKDVNRDNGLNFRIQRMEDIYAERNGQVDKPHRHDYYTVLVVKKATGKHIIDFNEYSFSTNQVFFVSPGQIHQVIEEQQSSGYVILFSTQFLIENNIPFHFIDDLNLFNDHGHSPPLPINEAELVLLSGFCEEMIKIQASDLKYKEQAISSYIKLLLIHGNNVCTLKSKDPQNQEAVNSILKNFKNLVDKKYSEWHQTSDYAAELSVTPDYLNRVVKSLTGKTAKEFIQSRIIIEAKRLIAFSGLTSKEIGYELGFSEPANFSAFFKKETGIPPSQFNKIP</sequence>
<dbReference type="Pfam" id="PF12833">
    <property type="entry name" value="HTH_18"/>
    <property type="match status" value="1"/>
</dbReference>
<dbReference type="InterPro" id="IPR018060">
    <property type="entry name" value="HTH_AraC"/>
</dbReference>
<protein>
    <submittedName>
        <fullName evidence="5">Helix-turn-helix domain-containing protein</fullName>
    </submittedName>
</protein>
<keyword evidence="1" id="KW-0805">Transcription regulation</keyword>
<dbReference type="InterPro" id="IPR003313">
    <property type="entry name" value="AraC-bd"/>
</dbReference>
<dbReference type="PANTHER" id="PTHR43280">
    <property type="entry name" value="ARAC-FAMILY TRANSCRIPTIONAL REGULATOR"/>
    <property type="match status" value="1"/>
</dbReference>
<dbReference type="SUPFAM" id="SSF51215">
    <property type="entry name" value="Regulatory protein AraC"/>
    <property type="match status" value="1"/>
</dbReference>
<accession>A0A6I6K3S6</accession>
<evidence type="ECO:0000259" key="4">
    <source>
        <dbReference type="PROSITE" id="PS01124"/>
    </source>
</evidence>
<keyword evidence="2" id="KW-0238">DNA-binding</keyword>
<proteinExistence type="predicted"/>
<dbReference type="GO" id="GO:0043565">
    <property type="term" value="F:sequence-specific DNA binding"/>
    <property type="evidence" value="ECO:0007669"/>
    <property type="project" value="InterPro"/>
</dbReference>
<dbReference type="GO" id="GO:0003700">
    <property type="term" value="F:DNA-binding transcription factor activity"/>
    <property type="evidence" value="ECO:0007669"/>
    <property type="project" value="InterPro"/>
</dbReference>
<evidence type="ECO:0000256" key="2">
    <source>
        <dbReference type="ARBA" id="ARBA00023125"/>
    </source>
</evidence>